<keyword evidence="2" id="KW-1185">Reference proteome</keyword>
<protein>
    <recommendedName>
        <fullName evidence="3">SIR2-like domain-containing protein</fullName>
    </recommendedName>
</protein>
<name>A0A841KXS8_9FIRM</name>
<dbReference type="Proteomes" id="UP000579281">
    <property type="component" value="Unassembled WGS sequence"/>
</dbReference>
<dbReference type="Pfam" id="PF13289">
    <property type="entry name" value="SIR2_2"/>
    <property type="match status" value="1"/>
</dbReference>
<evidence type="ECO:0000313" key="2">
    <source>
        <dbReference type="Proteomes" id="UP000579281"/>
    </source>
</evidence>
<dbReference type="AlphaFoldDB" id="A0A841KXS8"/>
<gene>
    <name evidence="1" type="ORF">HNQ80_004297</name>
</gene>
<evidence type="ECO:0000313" key="1">
    <source>
        <dbReference type="EMBL" id="MBB6218157.1"/>
    </source>
</evidence>
<dbReference type="Gene3D" id="3.40.50.1220">
    <property type="entry name" value="TPP-binding domain"/>
    <property type="match status" value="1"/>
</dbReference>
<dbReference type="RefSeq" id="WP_184312654.1">
    <property type="nucleotide sequence ID" value="NZ_JACHEN010000034.1"/>
</dbReference>
<dbReference type="InterPro" id="IPR029035">
    <property type="entry name" value="DHS-like_NAD/FAD-binding_dom"/>
</dbReference>
<reference evidence="1 2" key="1">
    <citation type="submission" date="2020-08" db="EMBL/GenBank/DDBJ databases">
        <title>Genomic Encyclopedia of Type Strains, Phase IV (KMG-IV): sequencing the most valuable type-strain genomes for metagenomic binning, comparative biology and taxonomic classification.</title>
        <authorList>
            <person name="Goeker M."/>
        </authorList>
    </citation>
    <scope>NUCLEOTIDE SEQUENCE [LARGE SCALE GENOMIC DNA]</scope>
    <source>
        <strain evidence="1 2">DSM 103526</strain>
    </source>
</reference>
<sequence length="447" mass="51642">MNSKINKNCECEFCKNKKDFELPSDIIDALIDDELIIFAGAGVSTESKKVYPYTLYREIKNELEIEDNLSFSKLMSKFCEKTNGRAKLLQKIKNRFDYVTAFPELERTASEFHRELSTIYPIQNIITTNWDDLFERYCGATPIVFPEDFVFWNMPGRKVLKIHGSINNYGSIVATEDDYAKCQERLNSGLIGSSLKLMLATKYIIFIGYSFGDEDFNSIYNSLIKEMNGLIPHAYIVTLDESAVEKFKDMNITPIITDATYFITVLKEHLIARNLLIPDDEFSSVARMLFEVEEEHSLLSEAFNIKSYPQILYSLCYQDGLIHAFERILALKRTGNYSHACAIGNTLRAYEKKRKEKLKKKVYHDVAYIEGYMNGLVFLLMDEEERSGLPLYFVFGYDHSISTLDEYKSIIQNAKELHKTSYEYASKYVSHITNESGDIVFHHTPFL</sequence>
<organism evidence="1 2">
    <name type="scientific">Anaerosolibacter carboniphilus</name>
    <dbReference type="NCBI Taxonomy" id="1417629"/>
    <lineage>
        <taxon>Bacteria</taxon>
        <taxon>Bacillati</taxon>
        <taxon>Bacillota</taxon>
        <taxon>Clostridia</taxon>
        <taxon>Peptostreptococcales</taxon>
        <taxon>Thermotaleaceae</taxon>
        <taxon>Anaerosolibacter</taxon>
    </lineage>
</organism>
<dbReference type="SUPFAM" id="SSF52467">
    <property type="entry name" value="DHS-like NAD/FAD-binding domain"/>
    <property type="match status" value="1"/>
</dbReference>
<accession>A0A841KXS8</accession>
<comment type="caution">
    <text evidence="1">The sequence shown here is derived from an EMBL/GenBank/DDBJ whole genome shotgun (WGS) entry which is preliminary data.</text>
</comment>
<evidence type="ECO:0008006" key="3">
    <source>
        <dbReference type="Google" id="ProtNLM"/>
    </source>
</evidence>
<dbReference type="EMBL" id="JACHEN010000034">
    <property type="protein sequence ID" value="MBB6218157.1"/>
    <property type="molecule type" value="Genomic_DNA"/>
</dbReference>
<proteinExistence type="predicted"/>